<dbReference type="EMBL" id="JBHRTQ010000010">
    <property type="protein sequence ID" value="MFC3175036.1"/>
    <property type="molecule type" value="Genomic_DNA"/>
</dbReference>
<evidence type="ECO:0000313" key="2">
    <source>
        <dbReference type="Proteomes" id="UP001595604"/>
    </source>
</evidence>
<name>A0ABV7IQT4_9SPHN</name>
<reference evidence="2" key="1">
    <citation type="journal article" date="2019" name="Int. J. Syst. Evol. Microbiol.">
        <title>The Global Catalogue of Microorganisms (GCM) 10K type strain sequencing project: providing services to taxonomists for standard genome sequencing and annotation.</title>
        <authorList>
            <consortium name="The Broad Institute Genomics Platform"/>
            <consortium name="The Broad Institute Genome Sequencing Center for Infectious Disease"/>
            <person name="Wu L."/>
            <person name="Ma J."/>
        </authorList>
    </citation>
    <scope>NUCLEOTIDE SEQUENCE [LARGE SCALE GENOMIC DNA]</scope>
    <source>
        <strain evidence="2">KCTC 42984</strain>
    </source>
</reference>
<keyword evidence="1" id="KW-0238">DNA-binding</keyword>
<sequence>MLNDAEHVKVRVLPDGRVSRREAAKIFGRSAKTLAEWKMKGWGPRPIIVGGRIFHDLTECLEMARGEKPIAPLAA</sequence>
<protein>
    <submittedName>
        <fullName evidence="1">DNA-binding protein</fullName>
    </submittedName>
</protein>
<keyword evidence="2" id="KW-1185">Reference proteome</keyword>
<accession>A0ABV7IQT4</accession>
<dbReference type="Proteomes" id="UP001595604">
    <property type="component" value="Unassembled WGS sequence"/>
</dbReference>
<proteinExistence type="predicted"/>
<dbReference type="RefSeq" id="WP_379510411.1">
    <property type="nucleotide sequence ID" value="NZ_JBHRTQ010000010.1"/>
</dbReference>
<comment type="caution">
    <text evidence="1">The sequence shown here is derived from an EMBL/GenBank/DDBJ whole genome shotgun (WGS) entry which is preliminary data.</text>
</comment>
<organism evidence="1 2">
    <name type="scientific">Novosphingobium bradum</name>
    <dbReference type="NCBI Taxonomy" id="1737444"/>
    <lineage>
        <taxon>Bacteria</taxon>
        <taxon>Pseudomonadati</taxon>
        <taxon>Pseudomonadota</taxon>
        <taxon>Alphaproteobacteria</taxon>
        <taxon>Sphingomonadales</taxon>
        <taxon>Sphingomonadaceae</taxon>
        <taxon>Novosphingobium</taxon>
    </lineage>
</organism>
<evidence type="ECO:0000313" key="1">
    <source>
        <dbReference type="EMBL" id="MFC3175036.1"/>
    </source>
</evidence>
<dbReference type="GO" id="GO:0003677">
    <property type="term" value="F:DNA binding"/>
    <property type="evidence" value="ECO:0007669"/>
    <property type="project" value="UniProtKB-KW"/>
</dbReference>
<gene>
    <name evidence="1" type="ORF">ACFOD9_12320</name>
</gene>